<dbReference type="InterPro" id="IPR014055">
    <property type="entry name" value="CRISPR-assoc_prot_Csx11"/>
</dbReference>
<protein>
    <submittedName>
        <fullName evidence="1">CRISPR-associated protein Csx11</fullName>
    </submittedName>
</protein>
<gene>
    <name evidence="1" type="ORF">HA285_07315</name>
</gene>
<accession>A0A7J4MYE6</accession>
<dbReference type="Proteomes" id="UP000538031">
    <property type="component" value="Unassembled WGS sequence"/>
</dbReference>
<name>A0A7J4MYE6_METTF</name>
<sequence length="643" mass="75466">SENELWPFFTLSKPSKTLTVLASELKFASSRGAYPKITPALFIDKKQKKIIADNPEMPTPQEGEDICPLCRLRAKPIEKERCEICSERIQGRLANWSNKKENTIWIDEVADKNNRIALIALNFDLDKWFDGTMAGTIYSQTYKDWKGSKKWNKANNVLRDSIEPNRESVYRIVDDILNDRNSNEDRAKLLDTFFEEGIGLNKDSLETHLQNIEENIGADLNKENLATYLFTQNPSPARLYRIWKETEEFFDLVINEITDKIYAYRWKRIGFSIDIPELKSRLKKEYKDIKNLEKSSLIIKISGLDPETLLVFHDRNGKFYTIESLEKFKFNNKTGEEAVKEALKQGIKHLALEDEPEKNLIDVGKTIKTEKNLYFEKYYPLIEINRSPLSLRFIVPALDSVKIIEMIAELYNERFKKVLGKLPLNLRLLVAKRKFPLYILLEAEKRMLKDEEFKKQTPMDPWWSVERLDEHYSFYPTKKIDGKKYTLDDLSPLSRGKTFYLYPGYFDFELLSATTDRYKIYYEGKNRGHEDHRLFSGRPLYFHQIPQILELWGILSSNLSNSQINFIEKALTSKLREWKNVKDENKENTFRIFAETTLKDAFGRKWDGLREETRFFLISSSLNMLLLDTINLFTHVTGVPEDE</sequence>
<reference evidence="2" key="1">
    <citation type="journal article" date="2020" name="bioRxiv">
        <title>A rank-normalized archaeal taxonomy based on genome phylogeny resolves widespread incomplete and uneven classifications.</title>
        <authorList>
            <person name="Rinke C."/>
            <person name="Chuvochina M."/>
            <person name="Mussig A.J."/>
            <person name="Chaumeil P.-A."/>
            <person name="Waite D.W."/>
            <person name="Whitman W.B."/>
            <person name="Parks D.H."/>
            <person name="Hugenholtz P."/>
        </authorList>
    </citation>
    <scope>NUCLEOTIDE SEQUENCE [LARGE SCALE GENOMIC DNA]</scope>
</reference>
<organism evidence="1 2">
    <name type="scientific">Methanothermobacter thermautotrophicus</name>
    <name type="common">Methanobacterium thermoformicicum</name>
    <dbReference type="NCBI Taxonomy" id="145262"/>
    <lineage>
        <taxon>Archaea</taxon>
        <taxon>Methanobacteriati</taxon>
        <taxon>Methanobacteriota</taxon>
        <taxon>Methanomada group</taxon>
        <taxon>Methanobacteria</taxon>
        <taxon>Methanobacteriales</taxon>
        <taxon>Methanobacteriaceae</taxon>
        <taxon>Methanothermobacter</taxon>
    </lineage>
</organism>
<feature type="non-terminal residue" evidence="1">
    <location>
        <position position="1"/>
    </location>
</feature>
<dbReference type="AlphaFoldDB" id="A0A7J4MYE6"/>
<proteinExistence type="predicted"/>
<dbReference type="EMBL" id="DUHT01000080">
    <property type="protein sequence ID" value="HIH65382.1"/>
    <property type="molecule type" value="Genomic_DNA"/>
</dbReference>
<evidence type="ECO:0000313" key="1">
    <source>
        <dbReference type="EMBL" id="HIH65382.1"/>
    </source>
</evidence>
<evidence type="ECO:0000313" key="2">
    <source>
        <dbReference type="Proteomes" id="UP000538031"/>
    </source>
</evidence>
<dbReference type="NCBIfam" id="TIGR02682">
    <property type="entry name" value="cas_csx11"/>
    <property type="match status" value="1"/>
</dbReference>
<comment type="caution">
    <text evidence="1">The sequence shown here is derived from an EMBL/GenBank/DDBJ whole genome shotgun (WGS) entry which is preliminary data.</text>
</comment>